<protein>
    <submittedName>
        <fullName evidence="1">7339_t:CDS:1</fullName>
    </submittedName>
</protein>
<evidence type="ECO:0000313" key="2">
    <source>
        <dbReference type="Proteomes" id="UP000789860"/>
    </source>
</evidence>
<sequence>MSKIANRVILIPQKVKINLGVGTISAEGPLGKGEELIIPANLEIINQENNLITKSTNYALAGTYNALISNMIKGVVEGHESIVEVKGVGYKVFSKEGKLEFFLGKSHPDYVVIPPELEVKVTGNKITIKGKDKQKVTNLAAAIRCLRLPNIYKKDKGIYYLGEAKTIKLKAGKSTLIKGSLERPRVVLSESNRYLRVQAIDDTVGNTLLYSSTEDFLEGNNNFSRKNKDYAKKLGELFADKLKKEGKEKIVFDRNGRPYHGKIVENYSAPGTEKNNSGEVKLAAAEEKKNSVSKESGKEWGNGRRSPRSYLKSEVLANKRVVKVTKGGRRFSFTSLVLVKDEEKKAVAFAHSGGKEVIVAFRSGIKASGALSRLFKFLEIKDVSAKIIGSRRNKLNKKKIVGRGIGSGRGKTSGRGQKGQGSRKSGHVRPGFEGGQTPVYRAFPKRGGGFKKKTPQRVVNLENLEKDERVVAGQVMDFSQEKLPVKVLGEGNFTKNLTIKAAAFSRQAKEKITQAGGAKKISFPNQWMPLTDKGKAPAKGNLFFSGQTEKVKVLNKSNSDFFKFVSAWPHEILTKCQQSQRCVNIGVDLFDFRSGEKESFFDLGRARKKELREKNITSLEGDKILKLVDVNYNQEVKEFIQHNPNSKLLLVNYPHNEQQFTSLSSELAKEGKKINNIILLNISNYELILKIKDQYLICPLCEKIYQKEETIKENEKFVCPQDSEYQFSPEDIRKFSEYVIEYHLKNTELIIKKFLSENKLTTSSIIQLTIQKKEEIFTGETQKNLLKVIENSSKYINNFSEYQKALQFLEDGCDCGCYSVLPKEKFAKLRADFQSLSKPEQDAFVMANLISMGEGETTTSISLKYFESIKSHLLDKGLSTRVHGNTGKIPIRKTKMVIDENIKEKIKEFILSYAKTHGLPNPGRSKGTDNIAIFLPTEMSYKSQLTPQIGFMSPRSDLCDTCHKFRARLERDYYNQNTRLVGEQKDNAIAHYSFDWSQNIQVPHFDQQPSQMYFLTAHKVHLFGIQNEANGEQITTFFIFFTFIKNLINPEANPLKNNEKTTVSTTNKLKPELSLGLTP</sequence>
<dbReference type="Proteomes" id="UP000789860">
    <property type="component" value="Unassembled WGS sequence"/>
</dbReference>
<keyword evidence="2" id="KW-1185">Reference proteome</keyword>
<reference evidence="1" key="1">
    <citation type="submission" date="2021-06" db="EMBL/GenBank/DDBJ databases">
        <authorList>
            <person name="Kallberg Y."/>
            <person name="Tangrot J."/>
            <person name="Rosling A."/>
        </authorList>
    </citation>
    <scope>NUCLEOTIDE SEQUENCE</scope>
    <source>
        <strain evidence="1">AU212A</strain>
    </source>
</reference>
<evidence type="ECO:0000313" key="1">
    <source>
        <dbReference type="EMBL" id="CAG8451856.1"/>
    </source>
</evidence>
<organism evidence="1 2">
    <name type="scientific">Scutellospora calospora</name>
    <dbReference type="NCBI Taxonomy" id="85575"/>
    <lineage>
        <taxon>Eukaryota</taxon>
        <taxon>Fungi</taxon>
        <taxon>Fungi incertae sedis</taxon>
        <taxon>Mucoromycota</taxon>
        <taxon>Glomeromycotina</taxon>
        <taxon>Glomeromycetes</taxon>
        <taxon>Diversisporales</taxon>
        <taxon>Gigasporaceae</taxon>
        <taxon>Scutellospora</taxon>
    </lineage>
</organism>
<proteinExistence type="predicted"/>
<dbReference type="EMBL" id="CAJVPM010000777">
    <property type="protein sequence ID" value="CAG8451856.1"/>
    <property type="molecule type" value="Genomic_DNA"/>
</dbReference>
<gene>
    <name evidence="1" type="ORF">SCALOS_LOCUS1217</name>
</gene>
<comment type="caution">
    <text evidence="1">The sequence shown here is derived from an EMBL/GenBank/DDBJ whole genome shotgun (WGS) entry which is preliminary data.</text>
</comment>
<name>A0ACA9K480_9GLOM</name>
<accession>A0ACA9K480</accession>